<dbReference type="EMBL" id="HBUE01057371">
    <property type="protein sequence ID" value="CAG6466969.1"/>
    <property type="molecule type" value="Transcribed_RNA"/>
</dbReference>
<accession>A0A8D8B3T6</accession>
<evidence type="ECO:0000313" key="1">
    <source>
        <dbReference type="EMBL" id="CAG6466983.1"/>
    </source>
</evidence>
<reference evidence="1" key="1">
    <citation type="submission" date="2021-05" db="EMBL/GenBank/DDBJ databases">
        <authorList>
            <person name="Alioto T."/>
            <person name="Alioto T."/>
            <person name="Gomez Garrido J."/>
        </authorList>
    </citation>
    <scope>NUCLEOTIDE SEQUENCE</scope>
</reference>
<dbReference type="AlphaFoldDB" id="A0A8D8B3T6"/>
<protein>
    <submittedName>
        <fullName evidence="1">(northern house mosquito) hypothetical protein</fullName>
    </submittedName>
</protein>
<dbReference type="EMBL" id="HBUE01057376">
    <property type="protein sequence ID" value="CAG6466980.1"/>
    <property type="molecule type" value="Transcribed_RNA"/>
</dbReference>
<name>A0A8D8B3T6_CULPI</name>
<proteinExistence type="predicted"/>
<dbReference type="EMBL" id="HBUE01057372">
    <property type="protein sequence ID" value="CAG6466972.1"/>
    <property type="molecule type" value="Transcribed_RNA"/>
</dbReference>
<dbReference type="EMBL" id="HBUE01057373">
    <property type="protein sequence ID" value="CAG6466975.1"/>
    <property type="molecule type" value="Transcribed_RNA"/>
</dbReference>
<sequence length="102" mass="12438">MNQYKYRYFKNQFVNIKCKFSYVPACSRSMSSKRTRAPTQTHGRKRNFFLLHNSVRSEKNPITERRVTRTQFDKHTEIILQKKKKNEEEIIRLAKWGWGRKI</sequence>
<dbReference type="EMBL" id="HBUE01057377">
    <property type="protein sequence ID" value="CAG6466983.1"/>
    <property type="molecule type" value="Transcribed_RNA"/>
</dbReference>
<organism evidence="1">
    <name type="scientific">Culex pipiens</name>
    <name type="common">House mosquito</name>
    <dbReference type="NCBI Taxonomy" id="7175"/>
    <lineage>
        <taxon>Eukaryota</taxon>
        <taxon>Metazoa</taxon>
        <taxon>Ecdysozoa</taxon>
        <taxon>Arthropoda</taxon>
        <taxon>Hexapoda</taxon>
        <taxon>Insecta</taxon>
        <taxon>Pterygota</taxon>
        <taxon>Neoptera</taxon>
        <taxon>Endopterygota</taxon>
        <taxon>Diptera</taxon>
        <taxon>Nematocera</taxon>
        <taxon>Culicoidea</taxon>
        <taxon>Culicidae</taxon>
        <taxon>Culicinae</taxon>
        <taxon>Culicini</taxon>
        <taxon>Culex</taxon>
        <taxon>Culex</taxon>
    </lineage>
</organism>